<dbReference type="Pfam" id="PF07713">
    <property type="entry name" value="DUF1604"/>
    <property type="match status" value="1"/>
</dbReference>
<protein>
    <recommendedName>
        <fullName evidence="2">G-patch domain-containing protein</fullName>
    </recommendedName>
</protein>
<feature type="region of interest" description="Disordered" evidence="1">
    <location>
        <begin position="231"/>
        <end position="277"/>
    </location>
</feature>
<feature type="compositionally biased region" description="Polar residues" evidence="1">
    <location>
        <begin position="374"/>
        <end position="391"/>
    </location>
</feature>
<feature type="region of interest" description="Disordered" evidence="1">
    <location>
        <begin position="546"/>
        <end position="577"/>
    </location>
</feature>
<dbReference type="PANTHER" id="PTHR13384">
    <property type="entry name" value="G PATCH DOMAIN-CONTAINING PROTEIN 1"/>
    <property type="match status" value="1"/>
</dbReference>
<dbReference type="Pfam" id="PF26093">
    <property type="entry name" value="HTH_TGH"/>
    <property type="match status" value="1"/>
</dbReference>
<dbReference type="AlphaFoldDB" id="W9CY85"/>
<evidence type="ECO:0000313" key="4">
    <source>
        <dbReference type="Proteomes" id="UP000019487"/>
    </source>
</evidence>
<feature type="region of interest" description="Disordered" evidence="1">
    <location>
        <begin position="606"/>
        <end position="633"/>
    </location>
</feature>
<reference evidence="3 4" key="1">
    <citation type="journal article" date="2014" name="Genome Announc.">
        <title>Draft genome sequence of Sclerotinia borealis, a psychrophilic plant pathogenic fungus.</title>
        <authorList>
            <person name="Mardanov A.V."/>
            <person name="Beletsky A.V."/>
            <person name="Kadnikov V.V."/>
            <person name="Ignatov A.N."/>
            <person name="Ravin N.V."/>
        </authorList>
    </citation>
    <scope>NUCLEOTIDE SEQUENCE [LARGE SCALE GENOMIC DNA]</scope>
    <source>
        <strain evidence="4">F-4157</strain>
    </source>
</reference>
<dbReference type="HOGENOM" id="CLU_008613_3_0_1"/>
<dbReference type="Pfam" id="PF01585">
    <property type="entry name" value="G-patch"/>
    <property type="match status" value="1"/>
</dbReference>
<evidence type="ECO:0000259" key="2">
    <source>
        <dbReference type="PROSITE" id="PS50174"/>
    </source>
</evidence>
<feature type="compositionally biased region" description="Basic and acidic residues" evidence="1">
    <location>
        <begin position="559"/>
        <end position="573"/>
    </location>
</feature>
<dbReference type="EMBL" id="AYSA01000001">
    <property type="protein sequence ID" value="ESZ99605.1"/>
    <property type="molecule type" value="Genomic_DNA"/>
</dbReference>
<dbReference type="PANTHER" id="PTHR13384:SF19">
    <property type="entry name" value="G PATCH DOMAIN-CONTAINING PROTEIN 1"/>
    <property type="match status" value="1"/>
</dbReference>
<sequence>MSGKRSRATYEAELQAQQSPFVVYGTPLPPRDTDVRDDGSYVPVWKQEVRDERGLKRLHGAFTGGFSAGYYNTVGSKEGWMPSTFVSSRSKRGKDATKAPPQQRPEDFMDDEDIADAAEAQRVQTAEGFAGLGSTQDDAIRRGAFIDLFKSEGETMGVKLLKKMGWKEGQGVGPKVRRRARFDGMERPGAGADTTYLFAPENTSMISFLRKDDHKGLGFDGETKLTAVNGLGSEKERSEDEDDDPSFQIGPKTSKKKNKPTRGGIGIGILNDNGSDDEDPYEIGPRISYNRVIGGDKKKKKPVSAAANSLLKSKPVFISKKTALAKAAVGLRKCHDGCLPLNGFLLSNDSTISSMSETLSKYPPPTIPQGWKSAKQSKSDSTQSQYLSTSEAAKASKLDPKSRASILGEAALPGKSVFDFISSSARNRLAAASGKSNLPQALGEIPEGYAMTSEQRQQELLSQIPTIDKYTADAALMRCSSVYTEDEAKRIRYRAYLEHQAGIVTTLPERSILASKEDWLKELGEFANCAKIFKPMTGLMATRFTSSSSSTMLPGQDSAAKDLLSKPEAKEDPAEQAAKLGMYGPMTRERKDWFPSRLLCKRFNVQPPKNVQPSADEKRGMGGGMGREAPSDLVGKREIDRMMIEAGNGNGNGNGMEFQEPEIKKEEMDIDVDLNHENENEDVTTKDRRDGQAIVLVDAERNEALEGQRAGDAVFKAIFGDDDSEEDD</sequence>
<dbReference type="GO" id="GO:0006397">
    <property type="term" value="P:mRNA processing"/>
    <property type="evidence" value="ECO:0007669"/>
    <property type="project" value="InterPro"/>
</dbReference>
<feature type="region of interest" description="Disordered" evidence="1">
    <location>
        <begin position="356"/>
        <end position="394"/>
    </location>
</feature>
<dbReference type="STRING" id="1432307.W9CY85"/>
<dbReference type="InterPro" id="IPR000467">
    <property type="entry name" value="G_patch_dom"/>
</dbReference>
<dbReference type="GO" id="GO:0003723">
    <property type="term" value="F:RNA binding"/>
    <property type="evidence" value="ECO:0007669"/>
    <property type="project" value="TreeGrafter"/>
</dbReference>
<dbReference type="PROSITE" id="PS50174">
    <property type="entry name" value="G_PATCH"/>
    <property type="match status" value="1"/>
</dbReference>
<accession>W9CY85</accession>
<dbReference type="OrthoDB" id="20507at2759"/>
<keyword evidence="4" id="KW-1185">Reference proteome</keyword>
<gene>
    <name evidence="3" type="ORF">SBOR_0016</name>
</gene>
<proteinExistence type="predicted"/>
<comment type="caution">
    <text evidence="3">The sequence shown here is derived from an EMBL/GenBank/DDBJ whole genome shotgun (WGS) entry which is preliminary data.</text>
</comment>
<dbReference type="InterPro" id="IPR011666">
    <property type="entry name" value="DUF1604"/>
</dbReference>
<dbReference type="GO" id="GO:0005634">
    <property type="term" value="C:nucleus"/>
    <property type="evidence" value="ECO:0007669"/>
    <property type="project" value="TreeGrafter"/>
</dbReference>
<dbReference type="Proteomes" id="UP000019487">
    <property type="component" value="Unassembled WGS sequence"/>
</dbReference>
<name>W9CY85_SCLBF</name>
<evidence type="ECO:0000256" key="1">
    <source>
        <dbReference type="SAM" id="MobiDB-lite"/>
    </source>
</evidence>
<feature type="region of interest" description="Disordered" evidence="1">
    <location>
        <begin position="85"/>
        <end position="108"/>
    </location>
</feature>
<feature type="domain" description="G-patch" evidence="2">
    <location>
        <begin position="153"/>
        <end position="222"/>
    </location>
</feature>
<organism evidence="3 4">
    <name type="scientific">Sclerotinia borealis (strain F-4128)</name>
    <dbReference type="NCBI Taxonomy" id="1432307"/>
    <lineage>
        <taxon>Eukaryota</taxon>
        <taxon>Fungi</taxon>
        <taxon>Dikarya</taxon>
        <taxon>Ascomycota</taxon>
        <taxon>Pezizomycotina</taxon>
        <taxon>Leotiomycetes</taxon>
        <taxon>Helotiales</taxon>
        <taxon>Sclerotiniaceae</taxon>
        <taxon>Sclerotinia</taxon>
    </lineage>
</organism>
<evidence type="ECO:0000313" key="3">
    <source>
        <dbReference type="EMBL" id="ESZ99605.1"/>
    </source>
</evidence>